<dbReference type="PANTHER" id="PTHR24193">
    <property type="entry name" value="ANKYRIN REPEAT PROTEIN"/>
    <property type="match status" value="1"/>
</dbReference>
<dbReference type="SMART" id="SM00248">
    <property type="entry name" value="ANK"/>
    <property type="match status" value="5"/>
</dbReference>
<dbReference type="OrthoDB" id="194358at2759"/>
<dbReference type="EMBL" id="JH767146">
    <property type="protein sequence ID" value="EQC36847.1"/>
    <property type="molecule type" value="Genomic_DNA"/>
</dbReference>
<dbReference type="Proteomes" id="UP000030762">
    <property type="component" value="Unassembled WGS sequence"/>
</dbReference>
<dbReference type="VEuPathDB" id="FungiDB:SDRG_05677"/>
<dbReference type="Pfam" id="PF12796">
    <property type="entry name" value="Ank_2"/>
    <property type="match status" value="1"/>
</dbReference>
<feature type="repeat" description="ANK" evidence="3">
    <location>
        <begin position="36"/>
        <end position="62"/>
    </location>
</feature>
<feature type="repeat" description="ANK" evidence="3">
    <location>
        <begin position="76"/>
        <end position="108"/>
    </location>
</feature>
<dbReference type="OMA" id="LATTWWR"/>
<evidence type="ECO:0000256" key="1">
    <source>
        <dbReference type="ARBA" id="ARBA00022737"/>
    </source>
</evidence>
<evidence type="ECO:0000313" key="5">
    <source>
        <dbReference type="Proteomes" id="UP000030762"/>
    </source>
</evidence>
<accession>T0S224</accession>
<feature type="repeat" description="ANK" evidence="3">
    <location>
        <begin position="141"/>
        <end position="173"/>
    </location>
</feature>
<dbReference type="Gene3D" id="1.25.40.20">
    <property type="entry name" value="Ankyrin repeat-containing domain"/>
    <property type="match status" value="3"/>
</dbReference>
<dbReference type="AlphaFoldDB" id="T0S224"/>
<dbReference type="PANTHER" id="PTHR24193:SF121">
    <property type="entry name" value="ADA2A-CONTAINING COMPLEX COMPONENT 3, ISOFORM D"/>
    <property type="match status" value="1"/>
</dbReference>
<feature type="repeat" description="ANK" evidence="3">
    <location>
        <begin position="108"/>
        <end position="140"/>
    </location>
</feature>
<organism evidence="4 5">
    <name type="scientific">Saprolegnia diclina (strain VS20)</name>
    <dbReference type="NCBI Taxonomy" id="1156394"/>
    <lineage>
        <taxon>Eukaryota</taxon>
        <taxon>Sar</taxon>
        <taxon>Stramenopiles</taxon>
        <taxon>Oomycota</taxon>
        <taxon>Saprolegniomycetes</taxon>
        <taxon>Saprolegniales</taxon>
        <taxon>Saprolegniaceae</taxon>
        <taxon>Saprolegnia</taxon>
    </lineage>
</organism>
<dbReference type="PRINTS" id="PR01415">
    <property type="entry name" value="ANKYRIN"/>
</dbReference>
<dbReference type="InterPro" id="IPR036770">
    <property type="entry name" value="Ankyrin_rpt-contain_sf"/>
</dbReference>
<keyword evidence="5" id="KW-1185">Reference proteome</keyword>
<protein>
    <submittedName>
        <fullName evidence="4">Uncharacterized protein</fullName>
    </submittedName>
</protein>
<keyword evidence="1" id="KW-0677">Repeat</keyword>
<dbReference type="eggNOG" id="KOG4177">
    <property type="taxonomic scope" value="Eukaryota"/>
</dbReference>
<dbReference type="GeneID" id="19946404"/>
<dbReference type="GO" id="GO:0045944">
    <property type="term" value="P:positive regulation of transcription by RNA polymerase II"/>
    <property type="evidence" value="ECO:0007669"/>
    <property type="project" value="TreeGrafter"/>
</dbReference>
<dbReference type="PROSITE" id="PS50088">
    <property type="entry name" value="ANK_REPEAT"/>
    <property type="match status" value="5"/>
</dbReference>
<dbReference type="RefSeq" id="XP_008609628.1">
    <property type="nucleotide sequence ID" value="XM_008611406.1"/>
</dbReference>
<reference evidence="4 5" key="1">
    <citation type="submission" date="2012-04" db="EMBL/GenBank/DDBJ databases">
        <title>The Genome Sequence of Saprolegnia declina VS20.</title>
        <authorList>
            <consortium name="The Broad Institute Genome Sequencing Platform"/>
            <person name="Russ C."/>
            <person name="Nusbaum C."/>
            <person name="Tyler B."/>
            <person name="van West P."/>
            <person name="Dieguez-Uribeondo J."/>
            <person name="de Bruijn I."/>
            <person name="Tripathy S."/>
            <person name="Jiang R."/>
            <person name="Young S.K."/>
            <person name="Zeng Q."/>
            <person name="Gargeya S."/>
            <person name="Fitzgerald M."/>
            <person name="Haas B."/>
            <person name="Abouelleil A."/>
            <person name="Alvarado L."/>
            <person name="Arachchi H.M."/>
            <person name="Berlin A."/>
            <person name="Chapman S.B."/>
            <person name="Goldberg J."/>
            <person name="Griggs A."/>
            <person name="Gujja S."/>
            <person name="Hansen M."/>
            <person name="Howarth C."/>
            <person name="Imamovic A."/>
            <person name="Larimer J."/>
            <person name="McCowen C."/>
            <person name="Montmayeur A."/>
            <person name="Murphy C."/>
            <person name="Neiman D."/>
            <person name="Pearson M."/>
            <person name="Priest M."/>
            <person name="Roberts A."/>
            <person name="Saif S."/>
            <person name="Shea T."/>
            <person name="Sisk P."/>
            <person name="Sykes S."/>
            <person name="Wortman J."/>
            <person name="Nusbaum C."/>
            <person name="Birren B."/>
        </authorList>
    </citation>
    <scope>NUCLEOTIDE SEQUENCE [LARGE SCALE GENOMIC DNA]</scope>
    <source>
        <strain evidence="4 5">VS20</strain>
    </source>
</reference>
<dbReference type="STRING" id="1156394.T0S224"/>
<dbReference type="InterPro" id="IPR002110">
    <property type="entry name" value="Ankyrin_rpt"/>
</dbReference>
<dbReference type="PROSITE" id="PS50297">
    <property type="entry name" value="ANK_REP_REGION"/>
    <property type="match status" value="4"/>
</dbReference>
<dbReference type="SUPFAM" id="SSF48403">
    <property type="entry name" value="Ankyrin repeat"/>
    <property type="match status" value="1"/>
</dbReference>
<dbReference type="GO" id="GO:0000976">
    <property type="term" value="F:transcription cis-regulatory region binding"/>
    <property type="evidence" value="ECO:0007669"/>
    <property type="project" value="TreeGrafter"/>
</dbReference>
<keyword evidence="2 3" id="KW-0040">ANK repeat</keyword>
<name>T0S224_SAPDV</name>
<gene>
    <name evidence="4" type="ORF">SDRG_05677</name>
</gene>
<evidence type="ECO:0000313" key="4">
    <source>
        <dbReference type="EMBL" id="EQC36847.1"/>
    </source>
</evidence>
<sequence length="305" mass="33060">MLATTWWRAASQGDVKRLGRVLALERDEGWVHRTHFGYTALHLCVWGGHVAATAFLLSAGADPKEHVHKPSDDHVHGISSLHLATRDGHVDVVRLLLASGAATDERFLGRTPLQVASEHGYFEIIELLVRHGAAINVQDTNGRSSLHSVAAWGYARVARLLLDHGASVHLFDAKGTSALFAATESGDVATTKLLLDTGARLHNVKSPMTLHGVFADALERWILQCKDHGALLDLVGRLNDGGPLAALSVLVLNGFVLEALRFVLAVGLHPTHQTTFLRALAAWAMDHNQLTLVQFCHDCGVELLI</sequence>
<dbReference type="GO" id="GO:0005634">
    <property type="term" value="C:nucleus"/>
    <property type="evidence" value="ECO:0007669"/>
    <property type="project" value="TreeGrafter"/>
</dbReference>
<proteinExistence type="predicted"/>
<dbReference type="Pfam" id="PF00023">
    <property type="entry name" value="Ank"/>
    <property type="match status" value="2"/>
</dbReference>
<dbReference type="InParanoid" id="T0S224"/>
<dbReference type="InterPro" id="IPR050663">
    <property type="entry name" value="Ankyrin-SOCS_Box"/>
</dbReference>
<evidence type="ECO:0000256" key="3">
    <source>
        <dbReference type="PROSITE-ProRule" id="PRU00023"/>
    </source>
</evidence>
<feature type="repeat" description="ANK" evidence="3">
    <location>
        <begin position="174"/>
        <end position="206"/>
    </location>
</feature>
<evidence type="ECO:0000256" key="2">
    <source>
        <dbReference type="ARBA" id="ARBA00023043"/>
    </source>
</evidence>